<dbReference type="EMBL" id="JAMZEJ010000009">
    <property type="protein sequence ID" value="MCQ8242099.1"/>
    <property type="molecule type" value="Genomic_DNA"/>
</dbReference>
<dbReference type="Gene3D" id="2.60.120.10">
    <property type="entry name" value="Jelly Rolls"/>
    <property type="match status" value="1"/>
</dbReference>
<reference evidence="3 4" key="1">
    <citation type="submission" date="2022-06" db="EMBL/GenBank/DDBJ databases">
        <title>Rhizosaccharibacter gen. nov. sp. nov. KSS12, endophytic bacteria isolated from sugarcane.</title>
        <authorList>
            <person name="Pitiwittayakul N."/>
        </authorList>
    </citation>
    <scope>NUCLEOTIDE SEQUENCE [LARGE SCALE GENOMIC DNA]</scope>
    <source>
        <strain evidence="3 4">KSS12</strain>
    </source>
</reference>
<dbReference type="Pfam" id="PF07883">
    <property type="entry name" value="Cupin_2"/>
    <property type="match status" value="1"/>
</dbReference>
<dbReference type="InterPro" id="IPR014710">
    <property type="entry name" value="RmlC-like_jellyroll"/>
</dbReference>
<feature type="domain" description="Cupin type-2" evidence="2">
    <location>
        <begin position="70"/>
        <end position="137"/>
    </location>
</feature>
<evidence type="ECO:0000259" key="2">
    <source>
        <dbReference type="Pfam" id="PF07883"/>
    </source>
</evidence>
<dbReference type="Proteomes" id="UP001524547">
    <property type="component" value="Unassembled WGS sequence"/>
</dbReference>
<dbReference type="InterPro" id="IPR013096">
    <property type="entry name" value="Cupin_2"/>
</dbReference>
<dbReference type="CDD" id="cd02236">
    <property type="entry name" value="cupin_CV2614-like"/>
    <property type="match status" value="1"/>
</dbReference>
<gene>
    <name evidence="3" type="ORF">NFI88_14765</name>
</gene>
<keyword evidence="4" id="KW-1185">Reference proteome</keyword>
<accession>A0ABT1W285</accession>
<feature type="signal peptide" evidence="1">
    <location>
        <begin position="1"/>
        <end position="31"/>
    </location>
</feature>
<proteinExistence type="predicted"/>
<organism evidence="3 4">
    <name type="scientific">Rhizosaccharibacter radicis</name>
    <dbReference type="NCBI Taxonomy" id="2782605"/>
    <lineage>
        <taxon>Bacteria</taxon>
        <taxon>Pseudomonadati</taxon>
        <taxon>Pseudomonadota</taxon>
        <taxon>Alphaproteobacteria</taxon>
        <taxon>Acetobacterales</taxon>
        <taxon>Acetobacteraceae</taxon>
        <taxon>Rhizosaccharibacter</taxon>
    </lineage>
</organism>
<evidence type="ECO:0000313" key="4">
    <source>
        <dbReference type="Proteomes" id="UP001524547"/>
    </source>
</evidence>
<dbReference type="SUPFAM" id="SSF51182">
    <property type="entry name" value="RmlC-like cupins"/>
    <property type="match status" value="1"/>
</dbReference>
<sequence length="157" mass="16597">MMSRPRFSSGSLFSWAAGLSAALLLPPGVAAAQQGSTAKAEVLVKRSESWNGKPYTAYPKGTPELTVLRLTIAPGAALPWHTHPFPNAGYVLSGALTIHDRDSGKQETFRPGQAFTESVDDVHRGVAGDKGAVVLLVYAGIRNQPTSVPVAGQPKEY</sequence>
<evidence type="ECO:0000313" key="3">
    <source>
        <dbReference type="EMBL" id="MCQ8242099.1"/>
    </source>
</evidence>
<protein>
    <submittedName>
        <fullName evidence="3">Cupin domain-containing protein</fullName>
    </submittedName>
</protein>
<evidence type="ECO:0000256" key="1">
    <source>
        <dbReference type="SAM" id="SignalP"/>
    </source>
</evidence>
<name>A0ABT1W285_9PROT</name>
<feature type="chain" id="PRO_5045405947" evidence="1">
    <location>
        <begin position="32"/>
        <end position="157"/>
    </location>
</feature>
<comment type="caution">
    <text evidence="3">The sequence shown here is derived from an EMBL/GenBank/DDBJ whole genome shotgun (WGS) entry which is preliminary data.</text>
</comment>
<keyword evidence="1" id="KW-0732">Signal</keyword>
<dbReference type="RefSeq" id="WP_422920853.1">
    <property type="nucleotide sequence ID" value="NZ_JAMZEJ010000009.1"/>
</dbReference>
<dbReference type="InterPro" id="IPR011051">
    <property type="entry name" value="RmlC_Cupin_sf"/>
</dbReference>